<accession>A0A0C3A5N8</accession>
<evidence type="ECO:0000313" key="4">
    <source>
        <dbReference type="Proteomes" id="UP000053989"/>
    </source>
</evidence>
<dbReference type="EMBL" id="KN822007">
    <property type="protein sequence ID" value="KIM68998.1"/>
    <property type="molecule type" value="Genomic_DNA"/>
</dbReference>
<dbReference type="PANTHER" id="PTHR39463">
    <property type="entry name" value="MEDUSA"/>
    <property type="match status" value="1"/>
</dbReference>
<dbReference type="HOGENOM" id="CLU_034673_0_0_1"/>
<dbReference type="InParanoid" id="A0A0C3A5N8"/>
<feature type="non-terminal residue" evidence="3">
    <location>
        <position position="346"/>
    </location>
</feature>
<dbReference type="Pfam" id="PF23305">
    <property type="entry name" value="DUF7082"/>
    <property type="match status" value="1"/>
</dbReference>
<protein>
    <recommendedName>
        <fullName evidence="2">DUF7082 domain-containing protein</fullName>
    </recommendedName>
</protein>
<dbReference type="STRING" id="1036808.A0A0C3A5N8"/>
<sequence length="346" mass="39091">GNISVLSYAPAHGNQGTLIRATFTCNGDIGFDVRIRLVIGTLRVTTNVDESDQTGPESWQLDASVPSFDKARWSSPTVPLTIEAVDQDNKVIDWVRFGDFTYGDAGKCFLGHSPSSTGRSLRLVTGPGSPDRSSKRKSPHSFPPTPISDSEYASSSSQPRSRRSPHAVSNNPGLRRTRQVPEQNEQNTQNAVLDILTPLDSFCYHWDESELQTGRRLVRFQRVQDRNSLMVSAEKISQADYDPNDIVVSCIYREETESFCVTSVDIIHLLQRLVNAEFEVDEKNRIRRNLEGLRPTTVSKSRPGFESFFQRIMDFPDPKPRKIEKDLKVFDWKLLPQALDKIISKY</sequence>
<reference evidence="3 4" key="1">
    <citation type="submission" date="2014-04" db="EMBL/GenBank/DDBJ databases">
        <authorList>
            <consortium name="DOE Joint Genome Institute"/>
            <person name="Kuo A."/>
            <person name="Kohler A."/>
            <person name="Nagy L.G."/>
            <person name="Floudas D."/>
            <person name="Copeland A."/>
            <person name="Barry K.W."/>
            <person name="Cichocki N."/>
            <person name="Veneault-Fourrey C."/>
            <person name="LaButti K."/>
            <person name="Lindquist E.A."/>
            <person name="Lipzen A."/>
            <person name="Lundell T."/>
            <person name="Morin E."/>
            <person name="Murat C."/>
            <person name="Sun H."/>
            <person name="Tunlid A."/>
            <person name="Henrissat B."/>
            <person name="Grigoriev I.V."/>
            <person name="Hibbett D.S."/>
            <person name="Martin F."/>
            <person name="Nordberg H.P."/>
            <person name="Cantor M.N."/>
            <person name="Hua S.X."/>
        </authorList>
    </citation>
    <scope>NUCLEOTIDE SEQUENCE [LARGE SCALE GENOMIC DNA]</scope>
    <source>
        <strain evidence="3 4">Foug A</strain>
    </source>
</reference>
<organism evidence="3 4">
    <name type="scientific">Scleroderma citrinum Foug A</name>
    <dbReference type="NCBI Taxonomy" id="1036808"/>
    <lineage>
        <taxon>Eukaryota</taxon>
        <taxon>Fungi</taxon>
        <taxon>Dikarya</taxon>
        <taxon>Basidiomycota</taxon>
        <taxon>Agaricomycotina</taxon>
        <taxon>Agaricomycetes</taxon>
        <taxon>Agaricomycetidae</taxon>
        <taxon>Boletales</taxon>
        <taxon>Sclerodermatineae</taxon>
        <taxon>Sclerodermataceae</taxon>
        <taxon>Scleroderma</taxon>
    </lineage>
</organism>
<dbReference type="GO" id="GO:0005634">
    <property type="term" value="C:nucleus"/>
    <property type="evidence" value="ECO:0007669"/>
    <property type="project" value="TreeGrafter"/>
</dbReference>
<evidence type="ECO:0000313" key="3">
    <source>
        <dbReference type="EMBL" id="KIM68998.1"/>
    </source>
</evidence>
<reference evidence="4" key="2">
    <citation type="submission" date="2015-01" db="EMBL/GenBank/DDBJ databases">
        <title>Evolutionary Origins and Diversification of the Mycorrhizal Mutualists.</title>
        <authorList>
            <consortium name="DOE Joint Genome Institute"/>
            <consortium name="Mycorrhizal Genomics Consortium"/>
            <person name="Kohler A."/>
            <person name="Kuo A."/>
            <person name="Nagy L.G."/>
            <person name="Floudas D."/>
            <person name="Copeland A."/>
            <person name="Barry K.W."/>
            <person name="Cichocki N."/>
            <person name="Veneault-Fourrey C."/>
            <person name="LaButti K."/>
            <person name="Lindquist E.A."/>
            <person name="Lipzen A."/>
            <person name="Lundell T."/>
            <person name="Morin E."/>
            <person name="Murat C."/>
            <person name="Riley R."/>
            <person name="Ohm R."/>
            <person name="Sun H."/>
            <person name="Tunlid A."/>
            <person name="Henrissat B."/>
            <person name="Grigoriev I.V."/>
            <person name="Hibbett D.S."/>
            <person name="Martin F."/>
        </authorList>
    </citation>
    <scope>NUCLEOTIDE SEQUENCE [LARGE SCALE GENOMIC DNA]</scope>
    <source>
        <strain evidence="4">Foug A</strain>
    </source>
</reference>
<dbReference type="AlphaFoldDB" id="A0A0C3A5N8"/>
<evidence type="ECO:0000256" key="1">
    <source>
        <dbReference type="SAM" id="MobiDB-lite"/>
    </source>
</evidence>
<dbReference type="Proteomes" id="UP000053989">
    <property type="component" value="Unassembled WGS sequence"/>
</dbReference>
<feature type="non-terminal residue" evidence="3">
    <location>
        <position position="1"/>
    </location>
</feature>
<dbReference type="InterPro" id="IPR055509">
    <property type="entry name" value="DUF7082"/>
</dbReference>
<dbReference type="OrthoDB" id="1751210at2759"/>
<feature type="region of interest" description="Disordered" evidence="1">
    <location>
        <begin position="119"/>
        <end position="191"/>
    </location>
</feature>
<name>A0A0C3A5N8_9AGAM</name>
<dbReference type="PANTHER" id="PTHR39463:SF1">
    <property type="entry name" value="MEDUSA"/>
    <property type="match status" value="1"/>
</dbReference>
<evidence type="ECO:0000259" key="2">
    <source>
        <dbReference type="Pfam" id="PF23305"/>
    </source>
</evidence>
<keyword evidence="4" id="KW-1185">Reference proteome</keyword>
<feature type="domain" description="DUF7082" evidence="2">
    <location>
        <begin position="190"/>
        <end position="343"/>
    </location>
</feature>
<feature type="compositionally biased region" description="Polar residues" evidence="1">
    <location>
        <begin position="180"/>
        <end position="191"/>
    </location>
</feature>
<proteinExistence type="predicted"/>
<gene>
    <name evidence="3" type="ORF">SCLCIDRAFT_74699</name>
</gene>